<dbReference type="RefSeq" id="WP_064208359.1">
    <property type="nucleotide sequence ID" value="NZ_LVKC01000011.1"/>
</dbReference>
<dbReference type="EMBL" id="LVKI01000003">
    <property type="protein sequence ID" value="OAQ09054.1"/>
    <property type="molecule type" value="Genomic_DNA"/>
</dbReference>
<protein>
    <submittedName>
        <fullName evidence="3">Uncharacterized protein</fullName>
    </submittedName>
</protein>
<proteinExistence type="predicted"/>
<gene>
    <name evidence="3" type="ORF">A3O14_01835</name>
</gene>
<sequence length="363" mass="41570">MIKDSTKVKVHNNIIDLAKDLKPFQINMLVALNGELNSEIAKVQLISKKDNINAKAILKQAQLKKDINYKGRINLIDNLANLQSEIELPFDIYTYYLDPDLKKTEIQLNYRLENVKEKEIGKFFENGEFTTVNLNTLVALTTKVEKILYLLMCRQSGLGLINYNLDNLAEVLGLASTIKSNRSEAKRKIVEAIEKIDSIFKAKYETIINSVSISSSKSNKIGTFTISFKGSMILNNVVATNKTTDIYADTQTLKHSLNKTNKQKVSDLEKQVKEMANTINELQAENQKLKNENEELKNNKVDNQDELFYNAKKEFRRCFDDLTKYQFPEITKLLDDSKKKINTYVPNDDEPETNDIDMDDAPF</sequence>
<comment type="caution">
    <text evidence="3">The sequence shown here is derived from an EMBL/GenBank/DDBJ whole genome shotgun (WGS) entry which is preliminary data.</text>
</comment>
<evidence type="ECO:0000313" key="3">
    <source>
        <dbReference type="EMBL" id="OAQ09054.1"/>
    </source>
</evidence>
<feature type="compositionally biased region" description="Acidic residues" evidence="2">
    <location>
        <begin position="347"/>
        <end position="363"/>
    </location>
</feature>
<reference evidence="4" key="1">
    <citation type="submission" date="2016-03" db="EMBL/GenBank/DDBJ databases">
        <authorList>
            <person name="Johnson T.J."/>
            <person name="Youmans B."/>
            <person name="Case K."/>
            <person name="Noll S."/>
        </authorList>
    </citation>
    <scope>NUCLEOTIDE SEQUENCE [LARGE SCALE GENOMIC DNA]</scope>
    <source>
        <strain evidence="4">UMNLAv8</strain>
    </source>
</reference>
<dbReference type="Gene3D" id="1.20.5.1700">
    <property type="match status" value="1"/>
</dbReference>
<dbReference type="Proteomes" id="UP000078520">
    <property type="component" value="Unassembled WGS sequence"/>
</dbReference>
<feature type="coiled-coil region" evidence="1">
    <location>
        <begin position="258"/>
        <end position="306"/>
    </location>
</feature>
<keyword evidence="1" id="KW-0175">Coiled coil</keyword>
<organism evidence="3 4">
    <name type="scientific">Ligilactobacillus aviarius</name>
    <dbReference type="NCBI Taxonomy" id="1606"/>
    <lineage>
        <taxon>Bacteria</taxon>
        <taxon>Bacillati</taxon>
        <taxon>Bacillota</taxon>
        <taxon>Bacilli</taxon>
        <taxon>Lactobacillales</taxon>
        <taxon>Lactobacillaceae</taxon>
        <taxon>Ligilactobacillus</taxon>
    </lineage>
</organism>
<evidence type="ECO:0000256" key="2">
    <source>
        <dbReference type="SAM" id="MobiDB-lite"/>
    </source>
</evidence>
<accession>A0A179CF83</accession>
<name>A0A179CF83_9LACO</name>
<evidence type="ECO:0000256" key="1">
    <source>
        <dbReference type="SAM" id="Coils"/>
    </source>
</evidence>
<dbReference type="AlphaFoldDB" id="A0A179CF83"/>
<feature type="region of interest" description="Disordered" evidence="2">
    <location>
        <begin position="343"/>
        <end position="363"/>
    </location>
</feature>
<evidence type="ECO:0000313" key="4">
    <source>
        <dbReference type="Proteomes" id="UP000078520"/>
    </source>
</evidence>